<dbReference type="Proteomes" id="UP000663854">
    <property type="component" value="Unassembled WGS sequence"/>
</dbReference>
<comment type="caution">
    <text evidence="1">The sequence shown here is derived from an EMBL/GenBank/DDBJ whole genome shotgun (WGS) entry which is preliminary data.</text>
</comment>
<name>A0A815UCY0_9BILA</name>
<evidence type="ECO:0000313" key="4">
    <source>
        <dbReference type="Proteomes" id="UP000663870"/>
    </source>
</evidence>
<keyword evidence="4" id="KW-1185">Reference proteome</keyword>
<evidence type="ECO:0000313" key="2">
    <source>
        <dbReference type="EMBL" id="CAF1660853.1"/>
    </source>
</evidence>
<evidence type="ECO:0000313" key="1">
    <source>
        <dbReference type="EMBL" id="CAF1518090.1"/>
    </source>
</evidence>
<feature type="non-terminal residue" evidence="1">
    <location>
        <position position="1"/>
    </location>
</feature>
<accession>A0A815UCY0</accession>
<proteinExistence type="predicted"/>
<gene>
    <name evidence="2" type="ORF">JXQ802_LOCUS56042</name>
    <name evidence="1" type="ORF">PYM288_LOCUS39492</name>
</gene>
<dbReference type="EMBL" id="CAJNOH010010872">
    <property type="protein sequence ID" value="CAF1518090.1"/>
    <property type="molecule type" value="Genomic_DNA"/>
</dbReference>
<reference evidence="1" key="1">
    <citation type="submission" date="2021-02" db="EMBL/GenBank/DDBJ databases">
        <authorList>
            <person name="Nowell W R."/>
        </authorList>
    </citation>
    <scope>NUCLEOTIDE SEQUENCE</scope>
</reference>
<dbReference type="Proteomes" id="UP000663870">
    <property type="component" value="Unassembled WGS sequence"/>
</dbReference>
<dbReference type="AlphaFoldDB" id="A0A815UCY0"/>
<sequence length="19" mass="2046">SDFDKAIEAAGKGFQYDSP</sequence>
<evidence type="ECO:0000313" key="3">
    <source>
        <dbReference type="Proteomes" id="UP000663854"/>
    </source>
</evidence>
<organism evidence="1 3">
    <name type="scientific">Rotaria sordida</name>
    <dbReference type="NCBI Taxonomy" id="392033"/>
    <lineage>
        <taxon>Eukaryota</taxon>
        <taxon>Metazoa</taxon>
        <taxon>Spiralia</taxon>
        <taxon>Gnathifera</taxon>
        <taxon>Rotifera</taxon>
        <taxon>Eurotatoria</taxon>
        <taxon>Bdelloidea</taxon>
        <taxon>Philodinida</taxon>
        <taxon>Philodinidae</taxon>
        <taxon>Rotaria</taxon>
    </lineage>
</organism>
<protein>
    <submittedName>
        <fullName evidence="1">Uncharacterized protein</fullName>
    </submittedName>
</protein>
<dbReference type="EMBL" id="CAJNOL010012704">
    <property type="protein sequence ID" value="CAF1660853.1"/>
    <property type="molecule type" value="Genomic_DNA"/>
</dbReference>